<gene>
    <name evidence="6" type="primary">marA_3</name>
    <name evidence="5" type="ORF">IMO34_26955</name>
    <name evidence="6" type="ORF">NCTC13038_05780</name>
    <name evidence="7" type="ORF">NCTC9185_04796</name>
</gene>
<accession>A0A1V2BFI4</accession>
<dbReference type="InterPro" id="IPR018062">
    <property type="entry name" value="HTH_AraC-typ_CS"/>
</dbReference>
<dbReference type="SUPFAM" id="SSF46689">
    <property type="entry name" value="Homeodomain-like"/>
    <property type="match status" value="2"/>
</dbReference>
<sequence length="304" mass="34061">MPQDYRAQVFKAIDYISQNLCFNPTLEEIASAVALSSFHFHRIFKAEVGETIAGFTRRLRMEKAAMWLIESPRRDITGLALRVGFSSSQNFAKAFRQHFSVSPGEYRRLHAASVKSKPGNVTGEKSAYSQTEAMKVVRADPDFLAAGVLSLPARRVAYMRRFGPYGKETCWLTHHDLAASFPCGTPRQPAGMVCIYWDAPEVTLGSRCRTDVCIELSEGERPGRGVAVQTIAGGSYAVCKFAVFGERLDAAWEIAFAWIKARGLMKGDLPCYEKYYNETDVALDYYVFDIFIPVKKHHKNNASQ</sequence>
<organism evidence="6 8">
    <name type="scientific">Raoultella terrigena</name>
    <name type="common">Klebsiella terrigena</name>
    <dbReference type="NCBI Taxonomy" id="577"/>
    <lineage>
        <taxon>Bacteria</taxon>
        <taxon>Pseudomonadati</taxon>
        <taxon>Pseudomonadota</taxon>
        <taxon>Gammaproteobacteria</taxon>
        <taxon>Enterobacterales</taxon>
        <taxon>Enterobacteriaceae</taxon>
        <taxon>Klebsiella/Raoultella group</taxon>
        <taxon>Raoultella</taxon>
    </lineage>
</organism>
<evidence type="ECO:0000313" key="10">
    <source>
        <dbReference type="Proteomes" id="UP000594500"/>
    </source>
</evidence>
<dbReference type="Proteomes" id="UP000594500">
    <property type="component" value="Chromosome"/>
</dbReference>
<reference evidence="6 8" key="1">
    <citation type="submission" date="2019-03" db="EMBL/GenBank/DDBJ databases">
        <authorList>
            <consortium name="Pathogen Informatics"/>
        </authorList>
    </citation>
    <scope>NUCLEOTIDE SEQUENCE [LARGE SCALE GENOMIC DNA]</scope>
    <source>
        <strain evidence="6 8">NCTC13038</strain>
        <strain evidence="7 9">NCTC9185</strain>
    </source>
</reference>
<dbReference type="InterPro" id="IPR050908">
    <property type="entry name" value="SmbC-like"/>
</dbReference>
<protein>
    <submittedName>
        <fullName evidence="5">AraC family transcriptional regulator</fullName>
    </submittedName>
    <submittedName>
        <fullName evidence="6">Multiple antibiotic resistance protein marA</fullName>
    </submittedName>
</protein>
<dbReference type="Gene3D" id="3.20.80.10">
    <property type="entry name" value="Regulatory factor, effector binding domain"/>
    <property type="match status" value="1"/>
</dbReference>
<name>A0A1V2BFI4_RAOTE</name>
<dbReference type="Proteomes" id="UP000339249">
    <property type="component" value="Unassembled WGS sequence"/>
</dbReference>
<dbReference type="PANTHER" id="PTHR40055">
    <property type="entry name" value="TRANSCRIPTIONAL REGULATOR YGIV-RELATED"/>
    <property type="match status" value="1"/>
</dbReference>
<evidence type="ECO:0000313" key="8">
    <source>
        <dbReference type="Proteomes" id="UP000332594"/>
    </source>
</evidence>
<dbReference type="Pfam" id="PF06445">
    <property type="entry name" value="GyrI-like"/>
    <property type="match status" value="1"/>
</dbReference>
<evidence type="ECO:0000256" key="1">
    <source>
        <dbReference type="ARBA" id="ARBA00023015"/>
    </source>
</evidence>
<dbReference type="RefSeq" id="WP_041143349.1">
    <property type="nucleotide sequence ID" value="NZ_BJNO01000024.1"/>
</dbReference>
<dbReference type="SMART" id="SM00871">
    <property type="entry name" value="AraC_E_bind"/>
    <property type="match status" value="1"/>
</dbReference>
<dbReference type="InterPro" id="IPR011256">
    <property type="entry name" value="Reg_factor_effector_dom_sf"/>
</dbReference>
<dbReference type="InterPro" id="IPR020449">
    <property type="entry name" value="Tscrpt_reg_AraC-type_HTH"/>
</dbReference>
<dbReference type="InterPro" id="IPR009057">
    <property type="entry name" value="Homeodomain-like_sf"/>
</dbReference>
<dbReference type="InterPro" id="IPR029442">
    <property type="entry name" value="GyrI-like"/>
</dbReference>
<evidence type="ECO:0000256" key="2">
    <source>
        <dbReference type="ARBA" id="ARBA00023125"/>
    </source>
</evidence>
<proteinExistence type="predicted"/>
<evidence type="ECO:0000313" key="6">
    <source>
        <dbReference type="EMBL" id="VFS88266.1"/>
    </source>
</evidence>
<dbReference type="PANTHER" id="PTHR40055:SF1">
    <property type="entry name" value="TRANSCRIPTIONAL REGULATOR YGIV-RELATED"/>
    <property type="match status" value="1"/>
</dbReference>
<dbReference type="Gene3D" id="1.10.10.60">
    <property type="entry name" value="Homeodomain-like"/>
    <property type="match status" value="2"/>
</dbReference>
<keyword evidence="2" id="KW-0238">DNA-binding</keyword>
<dbReference type="EMBL" id="CABDVU010000001">
    <property type="protein sequence ID" value="VTN12809.1"/>
    <property type="molecule type" value="Genomic_DNA"/>
</dbReference>
<dbReference type="PROSITE" id="PS01124">
    <property type="entry name" value="HTH_ARAC_FAMILY_2"/>
    <property type="match status" value="1"/>
</dbReference>
<dbReference type="EMBL" id="CP062916">
    <property type="protein sequence ID" value="QPF08838.1"/>
    <property type="molecule type" value="Genomic_DNA"/>
</dbReference>
<keyword evidence="1" id="KW-0805">Transcription regulation</keyword>
<evidence type="ECO:0000256" key="3">
    <source>
        <dbReference type="ARBA" id="ARBA00023163"/>
    </source>
</evidence>
<dbReference type="InterPro" id="IPR010499">
    <property type="entry name" value="AraC_E-bd"/>
</dbReference>
<dbReference type="EMBL" id="CAADJG010000002">
    <property type="protein sequence ID" value="VFS88266.1"/>
    <property type="molecule type" value="Genomic_DNA"/>
</dbReference>
<evidence type="ECO:0000259" key="4">
    <source>
        <dbReference type="PROSITE" id="PS01124"/>
    </source>
</evidence>
<evidence type="ECO:0000313" key="5">
    <source>
        <dbReference type="EMBL" id="QPF08838.1"/>
    </source>
</evidence>
<evidence type="ECO:0000313" key="7">
    <source>
        <dbReference type="EMBL" id="VTN12809.1"/>
    </source>
</evidence>
<dbReference type="PRINTS" id="PR00032">
    <property type="entry name" value="HTHARAC"/>
</dbReference>
<evidence type="ECO:0000313" key="9">
    <source>
        <dbReference type="Proteomes" id="UP000339249"/>
    </source>
</evidence>
<dbReference type="Pfam" id="PF12833">
    <property type="entry name" value="HTH_18"/>
    <property type="match status" value="1"/>
</dbReference>
<dbReference type="GO" id="GO:0003700">
    <property type="term" value="F:DNA-binding transcription factor activity"/>
    <property type="evidence" value="ECO:0007669"/>
    <property type="project" value="InterPro"/>
</dbReference>
<keyword evidence="3" id="KW-0804">Transcription</keyword>
<dbReference type="Proteomes" id="UP000332594">
    <property type="component" value="Unassembled WGS sequence"/>
</dbReference>
<dbReference type="InterPro" id="IPR018060">
    <property type="entry name" value="HTH_AraC"/>
</dbReference>
<dbReference type="SUPFAM" id="SSF55136">
    <property type="entry name" value="Probable bacterial effector-binding domain"/>
    <property type="match status" value="1"/>
</dbReference>
<dbReference type="GO" id="GO:0043565">
    <property type="term" value="F:sequence-specific DNA binding"/>
    <property type="evidence" value="ECO:0007669"/>
    <property type="project" value="InterPro"/>
</dbReference>
<feature type="domain" description="HTH araC/xylS-type" evidence="4">
    <location>
        <begin position="10"/>
        <end position="109"/>
    </location>
</feature>
<dbReference type="SMART" id="SM00342">
    <property type="entry name" value="HTH_ARAC"/>
    <property type="match status" value="1"/>
</dbReference>
<dbReference type="AlphaFoldDB" id="A0A1V2BFI4"/>
<reference evidence="5 10" key="2">
    <citation type="submission" date="2020-10" db="EMBL/GenBank/DDBJ databases">
        <title>Resistance determinants and their genetic context in bacteria from a longitudinal study of pigs reared under conventional and antibiotic-free husbandry practices.</title>
        <authorList>
            <person name="Poulin-Laprade D."/>
            <person name="Brouard J.-S."/>
            <person name="Gagnon N."/>
            <person name="Turcotte A."/>
            <person name="Langlois A."/>
            <person name="Matte J.J."/>
            <person name="Carrillo C.D."/>
            <person name="Zaheer R."/>
            <person name="McAllister T."/>
            <person name="Topp E."/>
            <person name="Talbot G."/>
        </authorList>
    </citation>
    <scope>NUCLEOTIDE SEQUENCE [LARGE SCALE GENOMIC DNA]</scope>
    <source>
        <strain evidence="5 10">Res13-Abat-PEB01-P1-04-A</strain>
    </source>
</reference>
<dbReference type="PROSITE" id="PS00041">
    <property type="entry name" value="HTH_ARAC_FAMILY_1"/>
    <property type="match status" value="1"/>
</dbReference>